<dbReference type="InterPro" id="IPR050982">
    <property type="entry name" value="Auxin_biosynth/cation_transpt"/>
</dbReference>
<comment type="caution">
    <text evidence="2">The sequence shown here is derived from an EMBL/GenBank/DDBJ whole genome shotgun (WGS) entry which is preliminary data.</text>
</comment>
<evidence type="ECO:0000256" key="1">
    <source>
        <dbReference type="ARBA" id="ARBA00023002"/>
    </source>
</evidence>
<accession>A0ABS2MQN3</accession>
<dbReference type="SUPFAM" id="SSF51905">
    <property type="entry name" value="FAD/NAD(P)-binding domain"/>
    <property type="match status" value="1"/>
</dbReference>
<dbReference type="RefSeq" id="WP_204663463.1">
    <property type="nucleotide sequence ID" value="NZ_JAFBDT010000007.1"/>
</dbReference>
<reference evidence="2 3" key="1">
    <citation type="submission" date="2021-01" db="EMBL/GenBank/DDBJ databases">
        <title>Genomic Encyclopedia of Type Strains, Phase IV (KMG-IV): sequencing the most valuable type-strain genomes for metagenomic binning, comparative biology and taxonomic classification.</title>
        <authorList>
            <person name="Goeker M."/>
        </authorList>
    </citation>
    <scope>NUCLEOTIDE SEQUENCE [LARGE SCALE GENOMIC DNA]</scope>
    <source>
        <strain evidence="2 3">DSM 24436</strain>
    </source>
</reference>
<dbReference type="Pfam" id="PF13738">
    <property type="entry name" value="Pyr_redox_3"/>
    <property type="match status" value="1"/>
</dbReference>
<dbReference type="PRINTS" id="PR00469">
    <property type="entry name" value="PNDRDTASEII"/>
</dbReference>
<name>A0ABS2MQN3_9FIRM</name>
<dbReference type="Gene3D" id="3.50.50.60">
    <property type="entry name" value="FAD/NAD(P)-binding domain"/>
    <property type="match status" value="1"/>
</dbReference>
<evidence type="ECO:0000313" key="3">
    <source>
        <dbReference type="Proteomes" id="UP000767854"/>
    </source>
</evidence>
<dbReference type="PANTHER" id="PTHR43539:SF78">
    <property type="entry name" value="FLAVIN-CONTAINING MONOOXYGENASE"/>
    <property type="match status" value="1"/>
</dbReference>
<dbReference type="PRINTS" id="PR00368">
    <property type="entry name" value="FADPNR"/>
</dbReference>
<dbReference type="Proteomes" id="UP000767854">
    <property type="component" value="Unassembled WGS sequence"/>
</dbReference>
<dbReference type="PANTHER" id="PTHR43539">
    <property type="entry name" value="FLAVIN-BINDING MONOOXYGENASE-LIKE PROTEIN (AFU_ORTHOLOGUE AFUA_4G09220)"/>
    <property type="match status" value="1"/>
</dbReference>
<protein>
    <submittedName>
        <fullName evidence="2">Flavoprotein involved in K+ transport</fullName>
    </submittedName>
</protein>
<sequence length="413" mass="46975">MRYYDVVIIGGGPSGITCSYYLKQKGIKHVILEKDEMLHTWKRERWDSFYLVTPNWMTNIPEMDDLIPYDNAYMSKQEIVTVLERFLERVSPEFIEHTSVDAIDKNSESVYEIQTNQGVFQTKHVIVASGMYSNPYIPDASSQLSKQIFQMHSSQYKNPKQLHDGNVVVVGSGWSGIQIALEIRSLTGKDVYLSIGSMQPLPTIYRNVNGVYWLNRLSGYRKGKPVLTYDARDLENENIVRKMNQNLRQCQLEGVHIVGRFLGAEAGKIQFSKDLIPALKASQSYLSSVKDAIESYIEKEKVDVPKGTLDRYTNQVDISKINEMTALDIYGKSIGNVIWSTGFRRDYTYIHLPIFDFRGLPILLEDDVSTSENIYFCSLGLSVDSKLKSAFGVGLYAIDESAERTVNAVINRF</sequence>
<dbReference type="InterPro" id="IPR036188">
    <property type="entry name" value="FAD/NAD-bd_sf"/>
</dbReference>
<proteinExistence type="predicted"/>
<evidence type="ECO:0000313" key="2">
    <source>
        <dbReference type="EMBL" id="MBM7561703.1"/>
    </source>
</evidence>
<dbReference type="EMBL" id="JAFBDT010000007">
    <property type="protein sequence ID" value="MBM7561703.1"/>
    <property type="molecule type" value="Genomic_DNA"/>
</dbReference>
<keyword evidence="1" id="KW-0560">Oxidoreductase</keyword>
<keyword evidence="3" id="KW-1185">Reference proteome</keyword>
<gene>
    <name evidence="2" type="ORF">JOC49_001244</name>
</gene>
<organism evidence="2 3">
    <name type="scientific">Fusibacter tunisiensis</name>
    <dbReference type="NCBI Taxonomy" id="1008308"/>
    <lineage>
        <taxon>Bacteria</taxon>
        <taxon>Bacillati</taxon>
        <taxon>Bacillota</taxon>
        <taxon>Clostridia</taxon>
        <taxon>Eubacteriales</taxon>
        <taxon>Eubacteriales Family XII. Incertae Sedis</taxon>
        <taxon>Fusibacter</taxon>
    </lineage>
</organism>